<dbReference type="EMBL" id="BJYR01000016">
    <property type="protein sequence ID" value="GEO00616.1"/>
    <property type="molecule type" value="Genomic_DNA"/>
</dbReference>
<dbReference type="InterPro" id="IPR002925">
    <property type="entry name" value="Dienelactn_hydro"/>
</dbReference>
<dbReference type="Gene3D" id="3.40.50.1820">
    <property type="entry name" value="alpha/beta hydrolase"/>
    <property type="match status" value="1"/>
</dbReference>
<name>A0A512ALQ3_9SPHN</name>
<protein>
    <submittedName>
        <fullName evidence="2">Dienelactone hydrolase</fullName>
    </submittedName>
</protein>
<dbReference type="SUPFAM" id="SSF53474">
    <property type="entry name" value="alpha/beta-Hydrolases"/>
    <property type="match status" value="1"/>
</dbReference>
<dbReference type="GO" id="GO:0016787">
    <property type="term" value="F:hydrolase activity"/>
    <property type="evidence" value="ECO:0007669"/>
    <property type="project" value="UniProtKB-KW"/>
</dbReference>
<evidence type="ECO:0000313" key="2">
    <source>
        <dbReference type="EMBL" id="GEO00616.1"/>
    </source>
</evidence>
<dbReference type="InterPro" id="IPR029058">
    <property type="entry name" value="AB_hydrolase_fold"/>
</dbReference>
<dbReference type="AlphaFoldDB" id="A0A512ALQ3"/>
<gene>
    <name evidence="2" type="ORF">NSE01_24480</name>
</gene>
<keyword evidence="3" id="KW-1185">Reference proteome</keyword>
<keyword evidence="2" id="KW-0378">Hydrolase</keyword>
<reference evidence="2 3" key="1">
    <citation type="submission" date="2019-07" db="EMBL/GenBank/DDBJ databases">
        <title>Whole genome shotgun sequence of Novosphingobium sediminis NBRC 106119.</title>
        <authorList>
            <person name="Hosoyama A."/>
            <person name="Uohara A."/>
            <person name="Ohji S."/>
            <person name="Ichikawa N."/>
        </authorList>
    </citation>
    <scope>NUCLEOTIDE SEQUENCE [LARGE SCALE GENOMIC DNA]</scope>
    <source>
        <strain evidence="2 3">NBRC 106119</strain>
    </source>
</reference>
<evidence type="ECO:0000313" key="3">
    <source>
        <dbReference type="Proteomes" id="UP000321464"/>
    </source>
</evidence>
<sequence length="233" mass="24731">MALEQLAYRDGDTALTGWLARPAGTPRGAVLVLPTIMNPNPPMERRAAMLADAGFIAMIADFYGEPVRDFEHSMQLAGVLRASVDDYRARLRAALSTLTGLPEAQGLKAAAIGYCMGGQAALELARDGADIVLAASFHGILDTGRSAEPGAVKARILVCHGDADPLVPRSQVISFWEEMDAAGANWHFHSYGGVKHGFTDPGSDARGVPAISYDASADRQSWASLMGLFAEVF</sequence>
<dbReference type="Proteomes" id="UP000321464">
    <property type="component" value="Unassembled WGS sequence"/>
</dbReference>
<dbReference type="Pfam" id="PF01738">
    <property type="entry name" value="DLH"/>
    <property type="match status" value="1"/>
</dbReference>
<dbReference type="RefSeq" id="WP_147159949.1">
    <property type="nucleotide sequence ID" value="NZ_BJYR01000016.1"/>
</dbReference>
<organism evidence="2 3">
    <name type="scientific">Novosphingobium sediminis</name>
    <dbReference type="NCBI Taxonomy" id="707214"/>
    <lineage>
        <taxon>Bacteria</taxon>
        <taxon>Pseudomonadati</taxon>
        <taxon>Pseudomonadota</taxon>
        <taxon>Alphaproteobacteria</taxon>
        <taxon>Sphingomonadales</taxon>
        <taxon>Sphingomonadaceae</taxon>
        <taxon>Novosphingobium</taxon>
    </lineage>
</organism>
<dbReference type="InterPro" id="IPR050261">
    <property type="entry name" value="FrsA_esterase"/>
</dbReference>
<proteinExistence type="predicted"/>
<feature type="domain" description="Dienelactone hydrolase" evidence="1">
    <location>
        <begin position="16"/>
        <end position="232"/>
    </location>
</feature>
<dbReference type="OrthoDB" id="9787933at2"/>
<comment type="caution">
    <text evidence="2">The sequence shown here is derived from an EMBL/GenBank/DDBJ whole genome shotgun (WGS) entry which is preliminary data.</text>
</comment>
<dbReference type="PANTHER" id="PTHR22946">
    <property type="entry name" value="DIENELACTONE HYDROLASE DOMAIN-CONTAINING PROTEIN-RELATED"/>
    <property type="match status" value="1"/>
</dbReference>
<evidence type="ECO:0000259" key="1">
    <source>
        <dbReference type="Pfam" id="PF01738"/>
    </source>
</evidence>
<dbReference type="PANTHER" id="PTHR22946:SF0">
    <property type="entry name" value="DIENELACTONE HYDROLASE DOMAIN-CONTAINING PROTEIN"/>
    <property type="match status" value="1"/>
</dbReference>
<accession>A0A512ALQ3</accession>